<keyword evidence="2" id="KW-0479">Metal-binding</keyword>
<dbReference type="InterPro" id="IPR006121">
    <property type="entry name" value="HMA_dom"/>
</dbReference>
<dbReference type="AlphaFoldDB" id="A0A3P7Q0L3"/>
<dbReference type="GO" id="GO:0006825">
    <property type="term" value="P:copper ion transport"/>
    <property type="evidence" value="ECO:0007669"/>
    <property type="project" value="InterPro"/>
</dbReference>
<sequence>MKQYISIEGMSCAHCVNHVKGALSSIEGVQKTDVNLHKKNAIIESDIEINDALIIQSIKDIGYKVIEIKS</sequence>
<organism evidence="4 5">
    <name type="scientific">Petrocella atlantisensis</name>
    <dbReference type="NCBI Taxonomy" id="2173034"/>
    <lineage>
        <taxon>Bacteria</taxon>
        <taxon>Bacillati</taxon>
        <taxon>Bacillota</taxon>
        <taxon>Clostridia</taxon>
        <taxon>Lachnospirales</taxon>
        <taxon>Vallitaleaceae</taxon>
        <taxon>Petrocella</taxon>
    </lineage>
</organism>
<gene>
    <name evidence="4" type="ORF">PATL70BA_3349</name>
</gene>
<dbReference type="InterPro" id="IPR000428">
    <property type="entry name" value="Cu-bd"/>
</dbReference>
<dbReference type="InterPro" id="IPR036163">
    <property type="entry name" value="HMA_dom_sf"/>
</dbReference>
<dbReference type="Pfam" id="PF00403">
    <property type="entry name" value="HMA"/>
    <property type="match status" value="1"/>
</dbReference>
<dbReference type="SUPFAM" id="SSF55008">
    <property type="entry name" value="HMA, heavy metal-associated domain"/>
    <property type="match status" value="1"/>
</dbReference>
<dbReference type="PRINTS" id="PR00944">
    <property type="entry name" value="CUEXPORT"/>
</dbReference>
<dbReference type="PANTHER" id="PTHR46594">
    <property type="entry name" value="P-TYPE CATION-TRANSPORTING ATPASE"/>
    <property type="match status" value="1"/>
</dbReference>
<dbReference type="Gene3D" id="3.30.70.100">
    <property type="match status" value="1"/>
</dbReference>
<dbReference type="InterPro" id="IPR017969">
    <property type="entry name" value="Heavy-metal-associated_CS"/>
</dbReference>
<dbReference type="OrthoDB" id="9813965at2"/>
<evidence type="ECO:0000256" key="2">
    <source>
        <dbReference type="ARBA" id="ARBA00022723"/>
    </source>
</evidence>
<dbReference type="KEGG" id="cbar:PATL70BA_3349"/>
<dbReference type="PANTHER" id="PTHR46594:SF4">
    <property type="entry name" value="P-TYPE CATION-TRANSPORTING ATPASE"/>
    <property type="match status" value="1"/>
</dbReference>
<dbReference type="FunFam" id="3.30.70.100:FF:000001">
    <property type="entry name" value="ATPase copper transporting beta"/>
    <property type="match status" value="1"/>
</dbReference>
<name>A0A3P7Q0L3_9FIRM</name>
<evidence type="ECO:0000259" key="3">
    <source>
        <dbReference type="PROSITE" id="PS50846"/>
    </source>
</evidence>
<feature type="domain" description="HMA" evidence="3">
    <location>
        <begin position="1"/>
        <end position="66"/>
    </location>
</feature>
<dbReference type="PROSITE" id="PS50846">
    <property type="entry name" value="HMA_2"/>
    <property type="match status" value="1"/>
</dbReference>
<protein>
    <recommendedName>
        <fullName evidence="1">Copper chaperone CopZ</fullName>
    </recommendedName>
</protein>
<dbReference type="CDD" id="cd00371">
    <property type="entry name" value="HMA"/>
    <property type="match status" value="1"/>
</dbReference>
<reference evidence="4 5" key="1">
    <citation type="submission" date="2018-09" db="EMBL/GenBank/DDBJ databases">
        <authorList>
            <person name="Postec A."/>
        </authorList>
    </citation>
    <scope>NUCLEOTIDE SEQUENCE [LARGE SCALE GENOMIC DNA]</scope>
    <source>
        <strain evidence="4">70B-A</strain>
    </source>
</reference>
<dbReference type="Proteomes" id="UP000279029">
    <property type="component" value="Chromosome"/>
</dbReference>
<evidence type="ECO:0000256" key="1">
    <source>
        <dbReference type="ARBA" id="ARBA00015313"/>
    </source>
</evidence>
<dbReference type="GO" id="GO:0005507">
    <property type="term" value="F:copper ion binding"/>
    <property type="evidence" value="ECO:0007669"/>
    <property type="project" value="InterPro"/>
</dbReference>
<proteinExistence type="predicted"/>
<evidence type="ECO:0000313" key="4">
    <source>
        <dbReference type="EMBL" id="VDN49277.1"/>
    </source>
</evidence>
<evidence type="ECO:0000313" key="5">
    <source>
        <dbReference type="Proteomes" id="UP000279029"/>
    </source>
</evidence>
<keyword evidence="5" id="KW-1185">Reference proteome</keyword>
<accession>A0A3P7Q0L3</accession>
<dbReference type="EMBL" id="LR130778">
    <property type="protein sequence ID" value="VDN49277.1"/>
    <property type="molecule type" value="Genomic_DNA"/>
</dbReference>
<dbReference type="PROSITE" id="PS01047">
    <property type="entry name" value="HMA_1"/>
    <property type="match status" value="1"/>
</dbReference>
<dbReference type="RefSeq" id="WP_125138270.1">
    <property type="nucleotide sequence ID" value="NZ_LR130778.1"/>
</dbReference>